<reference evidence="2 3" key="1">
    <citation type="submission" date="2017-04" db="EMBL/GenBank/DDBJ databases">
        <title>Kefir bacterial isolates.</title>
        <authorList>
            <person name="Kim Y."/>
            <person name="Blasche S."/>
            <person name="Patil K.R."/>
        </authorList>
    </citation>
    <scope>NUCLEOTIDE SEQUENCE [LARGE SCALE GENOMIC DNA]</scope>
    <source>
        <strain evidence="2 3">OG2</strain>
    </source>
</reference>
<accession>A0A269Z0W4</accession>
<gene>
    <name evidence="2" type="ORF">B8X04_17820</name>
</gene>
<protein>
    <submittedName>
        <fullName evidence="2">Cell wall anchor protein</fullName>
    </submittedName>
</protein>
<name>A0A269Z0W4_9MICO</name>
<dbReference type="AlphaFoldDB" id="A0A269Z0W4"/>
<dbReference type="EMBL" id="NCWY01000186">
    <property type="protein sequence ID" value="PAK91191.1"/>
    <property type="molecule type" value="Genomic_DNA"/>
</dbReference>
<dbReference type="Gene3D" id="3.30.1120.60">
    <property type="entry name" value="Colicin"/>
    <property type="match status" value="1"/>
</dbReference>
<evidence type="ECO:0000256" key="1">
    <source>
        <dbReference type="SAM" id="MobiDB-lite"/>
    </source>
</evidence>
<feature type="region of interest" description="Disordered" evidence="1">
    <location>
        <begin position="1"/>
        <end position="23"/>
    </location>
</feature>
<evidence type="ECO:0000313" key="3">
    <source>
        <dbReference type="Proteomes" id="UP000216867"/>
    </source>
</evidence>
<feature type="non-terminal residue" evidence="2">
    <location>
        <position position="81"/>
    </location>
</feature>
<organism evidence="2 3">
    <name type="scientific">Brevibacterium casei</name>
    <dbReference type="NCBI Taxonomy" id="33889"/>
    <lineage>
        <taxon>Bacteria</taxon>
        <taxon>Bacillati</taxon>
        <taxon>Actinomycetota</taxon>
        <taxon>Actinomycetes</taxon>
        <taxon>Micrococcales</taxon>
        <taxon>Brevibacteriaceae</taxon>
        <taxon>Brevibacterium</taxon>
    </lineage>
</organism>
<sequence>MITPDEANASVTVTPQGDSDKMTVHYVAPNGDPKEVIATKVGNQWALKETPTGISIDNTSGAVTVNYQGVQNGSEVSVSET</sequence>
<evidence type="ECO:0000313" key="2">
    <source>
        <dbReference type="EMBL" id="PAK91191.1"/>
    </source>
</evidence>
<comment type="caution">
    <text evidence="2">The sequence shown here is derived from an EMBL/GenBank/DDBJ whole genome shotgun (WGS) entry which is preliminary data.</text>
</comment>
<dbReference type="Proteomes" id="UP000216867">
    <property type="component" value="Unassembled WGS sequence"/>
</dbReference>
<proteinExistence type="predicted"/>